<evidence type="ECO:0000256" key="1">
    <source>
        <dbReference type="SAM" id="MobiDB-lite"/>
    </source>
</evidence>
<feature type="compositionally biased region" description="Basic and acidic residues" evidence="1">
    <location>
        <begin position="303"/>
        <end position="319"/>
    </location>
</feature>
<dbReference type="KEGG" id="pmrn:116949523"/>
<keyword evidence="2" id="KW-0812">Transmembrane</keyword>
<dbReference type="Proteomes" id="UP001318040">
    <property type="component" value="Chromosome 2"/>
</dbReference>
<evidence type="ECO:0000256" key="2">
    <source>
        <dbReference type="SAM" id="Phobius"/>
    </source>
</evidence>
<accession>A0AAJ7X607</accession>
<feature type="transmembrane region" description="Helical" evidence="2">
    <location>
        <begin position="33"/>
        <end position="54"/>
    </location>
</feature>
<feature type="compositionally biased region" description="Basic and acidic residues" evidence="1">
    <location>
        <begin position="341"/>
        <end position="354"/>
    </location>
</feature>
<proteinExistence type="predicted"/>
<name>A0AAJ7X607_PETMA</name>
<dbReference type="RefSeq" id="XP_032822814.1">
    <property type="nucleotide sequence ID" value="XM_032966923.1"/>
</dbReference>
<evidence type="ECO:0000313" key="4">
    <source>
        <dbReference type="RefSeq" id="XP_032822814.1"/>
    </source>
</evidence>
<reference evidence="4 5" key="1">
    <citation type="submission" date="2025-04" db="UniProtKB">
        <authorList>
            <consortium name="RefSeq"/>
        </authorList>
    </citation>
    <scope>IDENTIFICATION</scope>
    <source>
        <tissue evidence="4 5">Sperm</tissue>
    </source>
</reference>
<dbReference type="RefSeq" id="XP_032822824.1">
    <property type="nucleotide sequence ID" value="XM_032966933.1"/>
</dbReference>
<evidence type="ECO:0000313" key="3">
    <source>
        <dbReference type="Proteomes" id="UP001318040"/>
    </source>
</evidence>
<keyword evidence="3" id="KW-1185">Reference proteome</keyword>
<dbReference type="AlphaFoldDB" id="A0AAJ7X607"/>
<protein>
    <submittedName>
        <fullName evidence="4 5">Uncharacterized protein LOC116949523</fullName>
    </submittedName>
</protein>
<feature type="region of interest" description="Disordered" evidence="1">
    <location>
        <begin position="73"/>
        <end position="154"/>
    </location>
</feature>
<evidence type="ECO:0000313" key="5">
    <source>
        <dbReference type="RefSeq" id="XP_032822824.1"/>
    </source>
</evidence>
<feature type="region of interest" description="Disordered" evidence="1">
    <location>
        <begin position="167"/>
        <end position="290"/>
    </location>
</feature>
<keyword evidence="2" id="KW-0472">Membrane</keyword>
<feature type="region of interest" description="Disordered" evidence="1">
    <location>
        <begin position="303"/>
        <end position="379"/>
    </location>
</feature>
<feature type="compositionally biased region" description="Basic and acidic residues" evidence="1">
    <location>
        <begin position="177"/>
        <end position="190"/>
    </location>
</feature>
<feature type="compositionally biased region" description="Basic and acidic residues" evidence="1">
    <location>
        <begin position="122"/>
        <end position="136"/>
    </location>
</feature>
<keyword evidence="2" id="KW-1133">Transmembrane helix</keyword>
<gene>
    <name evidence="4 5" type="primary">LOC116949523</name>
</gene>
<organism evidence="3 4">
    <name type="scientific">Petromyzon marinus</name>
    <name type="common">Sea lamprey</name>
    <dbReference type="NCBI Taxonomy" id="7757"/>
    <lineage>
        <taxon>Eukaryota</taxon>
        <taxon>Metazoa</taxon>
        <taxon>Chordata</taxon>
        <taxon>Craniata</taxon>
        <taxon>Vertebrata</taxon>
        <taxon>Cyclostomata</taxon>
        <taxon>Hyperoartia</taxon>
        <taxon>Petromyzontiformes</taxon>
        <taxon>Petromyzontidae</taxon>
        <taxon>Petromyzon</taxon>
    </lineage>
</organism>
<sequence>MDSTRVYVSLGMTDSYEPRSRRKLMSRRNTRRTFYLLALLGTGMVVWLVCGLGSPSGLYDRLGTAWRFGKTVEGGSAQADDGSDVADAGNGWKEIRGGGGLEQVSDEDDGIGSLGKDDAEDQREPSKRGDGREKRGVVKSSDVSRSPQIGHRDVLKKSNQAARLAKHASAQVQSKDSSAKADRAARDGGRKRINAHLLGGGELIDANKNVDHGKSTPVKESSAKPFEYGGEKIGVRFKVPGGKRKEVKEYAVNTDHGTDARKANPAQKADGRGEAIPAQAQGSKDRAVSNELLKEQLQRLKTDLKKALTQKQQDKEQKAKSKRRRSKSNEHPVPIVYVPQKGEDPYRDLSEDLAKLVASVQQRREQETLPRPRRHHSYL</sequence>